<comment type="caution">
    <text evidence="10">The sequence shown here is derived from an EMBL/GenBank/DDBJ whole genome shotgun (WGS) entry which is preliminary data.</text>
</comment>
<comment type="subcellular location">
    <subcellularLocation>
        <location evidence="1">Membrane</location>
        <topology evidence="1">Multi-pass membrane protein</topology>
    </subcellularLocation>
</comment>
<dbReference type="GO" id="GO:0003677">
    <property type="term" value="F:DNA binding"/>
    <property type="evidence" value="ECO:0007669"/>
    <property type="project" value="UniProtKB-KW"/>
</dbReference>
<evidence type="ECO:0000256" key="3">
    <source>
        <dbReference type="ARBA" id="ARBA00022692"/>
    </source>
</evidence>
<dbReference type="CDD" id="cd17502">
    <property type="entry name" value="MFS_Azr1_MDR_like"/>
    <property type="match status" value="1"/>
</dbReference>
<dbReference type="AlphaFoldDB" id="A0A834SBQ0"/>
<evidence type="ECO:0000259" key="9">
    <source>
        <dbReference type="PROSITE" id="PS51253"/>
    </source>
</evidence>
<reference evidence="10" key="1">
    <citation type="journal article" date="2018" name="BMC Genomics">
        <title>Comparative genomics of the wheat fungal pathogen Pyrenophora tritici-repentis reveals chromosomal variations and genome plasticity.</title>
        <authorList>
            <person name="Moolhuijzen P."/>
            <person name="See P.T."/>
            <person name="Hane J.K."/>
            <person name="Shi G."/>
            <person name="Liu Z."/>
            <person name="Oliver R.P."/>
            <person name="Moffat C.S."/>
        </authorList>
    </citation>
    <scope>NUCLEOTIDE SEQUENCE [LARGE SCALE GENOMIC DNA]</scope>
    <source>
        <strain evidence="10">M4</strain>
    </source>
</reference>
<dbReference type="Proteomes" id="UP000245464">
    <property type="component" value="Chromosome 1"/>
</dbReference>
<evidence type="ECO:0000256" key="7">
    <source>
        <dbReference type="SAM" id="Phobius"/>
    </source>
</evidence>
<dbReference type="Gene3D" id="1.20.1720.10">
    <property type="entry name" value="Multidrug resistance protein D"/>
    <property type="match status" value="1"/>
</dbReference>
<protein>
    <submittedName>
        <fullName evidence="10">ProP, Permease major facilitator superfamily</fullName>
    </submittedName>
</protein>
<feature type="transmembrane region" description="Helical" evidence="7">
    <location>
        <begin position="180"/>
        <end position="201"/>
    </location>
</feature>
<evidence type="ECO:0000256" key="1">
    <source>
        <dbReference type="ARBA" id="ARBA00004141"/>
    </source>
</evidence>
<keyword evidence="4 7" id="KW-1133">Transmembrane helix</keyword>
<dbReference type="PANTHER" id="PTHR23501">
    <property type="entry name" value="MAJOR FACILITATOR SUPERFAMILY"/>
    <property type="match status" value="1"/>
</dbReference>
<dbReference type="PANTHER" id="PTHR23501:SF193">
    <property type="entry name" value="MULTIDRUG TRANSPORTER, PUTATIVE (AFU_ORTHOLOGUE AFUA_8G00940)-RELATED"/>
    <property type="match status" value="1"/>
</dbReference>
<name>A0A834SBQ0_9PLEO</name>
<evidence type="ECO:0000313" key="10">
    <source>
        <dbReference type="EMBL" id="KAF7579499.1"/>
    </source>
</evidence>
<gene>
    <name evidence="10" type="ORF">PtrM4_037390</name>
</gene>
<feature type="transmembrane region" description="Helical" evidence="7">
    <location>
        <begin position="149"/>
        <end position="168"/>
    </location>
</feature>
<feature type="transmembrane region" description="Helical" evidence="7">
    <location>
        <begin position="222"/>
        <end position="243"/>
    </location>
</feature>
<dbReference type="InterPro" id="IPR036259">
    <property type="entry name" value="MFS_trans_sf"/>
</dbReference>
<dbReference type="PROSITE" id="PS51253">
    <property type="entry name" value="HTH_CENPB"/>
    <property type="match status" value="1"/>
</dbReference>
<feature type="transmembrane region" description="Helical" evidence="7">
    <location>
        <begin position="255"/>
        <end position="273"/>
    </location>
</feature>
<dbReference type="InterPro" id="IPR020846">
    <property type="entry name" value="MFS_dom"/>
</dbReference>
<dbReference type="Gene3D" id="1.20.1250.20">
    <property type="entry name" value="MFS general substrate transporter like domains"/>
    <property type="match status" value="1"/>
</dbReference>
<evidence type="ECO:0000256" key="2">
    <source>
        <dbReference type="ARBA" id="ARBA00007520"/>
    </source>
</evidence>
<dbReference type="RefSeq" id="XP_001939551.2">
    <property type="nucleotide sequence ID" value="XM_001939516.2"/>
</dbReference>
<accession>A0A834SBQ0</accession>
<proteinExistence type="inferred from homology"/>
<comment type="similarity">
    <text evidence="2">Belongs to the major facilitator superfamily. TCR/Tet family.</text>
</comment>
<dbReference type="InterPro" id="IPR011701">
    <property type="entry name" value="MFS"/>
</dbReference>
<evidence type="ECO:0000256" key="4">
    <source>
        <dbReference type="ARBA" id="ARBA00022989"/>
    </source>
</evidence>
<organism evidence="10 11">
    <name type="scientific">Pyrenophora tritici-repentis</name>
    <dbReference type="NCBI Taxonomy" id="45151"/>
    <lineage>
        <taxon>Eukaryota</taxon>
        <taxon>Fungi</taxon>
        <taxon>Dikarya</taxon>
        <taxon>Ascomycota</taxon>
        <taxon>Pezizomycotina</taxon>
        <taxon>Dothideomycetes</taxon>
        <taxon>Pleosporomycetidae</taxon>
        <taxon>Pleosporales</taxon>
        <taxon>Pleosporineae</taxon>
        <taxon>Pleosporaceae</taxon>
        <taxon>Pyrenophora</taxon>
    </lineage>
</organism>
<feature type="domain" description="Major facilitator superfamily (MFS) profile" evidence="8">
    <location>
        <begin position="27"/>
        <end position="597"/>
    </location>
</feature>
<evidence type="ECO:0000256" key="6">
    <source>
        <dbReference type="ARBA" id="ARBA00023136"/>
    </source>
</evidence>
<evidence type="ECO:0000259" key="8">
    <source>
        <dbReference type="PROSITE" id="PS50850"/>
    </source>
</evidence>
<dbReference type="GO" id="GO:0022857">
    <property type="term" value="F:transmembrane transporter activity"/>
    <property type="evidence" value="ECO:0007669"/>
    <property type="project" value="InterPro"/>
</dbReference>
<dbReference type="KEGG" id="ptrr:6347508"/>
<feature type="transmembrane region" description="Helical" evidence="7">
    <location>
        <begin position="331"/>
        <end position="351"/>
    </location>
</feature>
<feature type="transmembrane region" description="Helical" evidence="7">
    <location>
        <begin position="91"/>
        <end position="111"/>
    </location>
</feature>
<keyword evidence="5" id="KW-0238">DNA-binding</keyword>
<feature type="transmembrane region" description="Helical" evidence="7">
    <location>
        <begin position="24"/>
        <end position="50"/>
    </location>
</feature>
<feature type="transmembrane region" description="Helical" evidence="7">
    <location>
        <begin position="420"/>
        <end position="440"/>
    </location>
</feature>
<dbReference type="GeneID" id="6347508"/>
<feature type="domain" description="HTH CENPB-type" evidence="9">
    <location>
        <begin position="474"/>
        <end position="543"/>
    </location>
</feature>
<feature type="transmembrane region" description="Helical" evidence="7">
    <location>
        <begin position="358"/>
        <end position="381"/>
    </location>
</feature>
<dbReference type="SUPFAM" id="SSF103473">
    <property type="entry name" value="MFS general substrate transporter"/>
    <property type="match status" value="1"/>
</dbReference>
<keyword evidence="3 7" id="KW-0812">Transmembrane</keyword>
<evidence type="ECO:0000256" key="5">
    <source>
        <dbReference type="ARBA" id="ARBA00023125"/>
    </source>
</evidence>
<feature type="transmembrane region" description="Helical" evidence="7">
    <location>
        <begin position="294"/>
        <end position="311"/>
    </location>
</feature>
<feature type="transmembrane region" description="Helical" evidence="7">
    <location>
        <begin position="62"/>
        <end position="79"/>
    </location>
</feature>
<dbReference type="InterPro" id="IPR006600">
    <property type="entry name" value="HTH_CenpB_DNA-bd_dom"/>
</dbReference>
<feature type="transmembrane region" description="Helical" evidence="7">
    <location>
        <begin position="117"/>
        <end position="142"/>
    </location>
</feature>
<dbReference type="Pfam" id="PF07690">
    <property type="entry name" value="MFS_1"/>
    <property type="match status" value="1"/>
</dbReference>
<evidence type="ECO:0000313" key="11">
    <source>
        <dbReference type="Proteomes" id="UP000245464"/>
    </source>
</evidence>
<dbReference type="EMBL" id="NQIK02000001">
    <property type="protein sequence ID" value="KAF7579499.1"/>
    <property type="molecule type" value="Genomic_DNA"/>
</dbReference>
<dbReference type="GO" id="GO:0005886">
    <property type="term" value="C:plasma membrane"/>
    <property type="evidence" value="ECO:0007669"/>
    <property type="project" value="TreeGrafter"/>
</dbReference>
<sequence>MTVTMSVSASDTAPTTQYLTGLKLFTILASLTLVTFLVLLDSSIIGTAIPRITTEFHSLPDVGWYIGAYSLATATLQPMSGKLYTYFRSKAVFLSFVFMFELGSLICAVARSSVVLIVGRAIAGLGASGIYTGAMIVLTGAVPREKSPFYTGILFGTSQMGIVLGPLIGGVLTEHVSWRWCFWINLPIGGVAAAVISLIRIPEVITKPPFSMALVQKIIPHLDLIGFALFVPWSVMLLLALQLGSSGAYSWDSRMVIGLFCGTGVCIICFAVWEKHMGDRAMVPVTLLRRRFIWTSYVYGSCVTTCMATASNWLPTYFQAVKDNGPTASGVYVLPSILSQILLVVVTGAAVERTRYHLPFAFSGGVITAIGNGLVSTFTASTNTATWIGYQIVMGGGRGLCMQMALVVVQNAVSPAEYPVAIACLIFFQFLDIQLAISSINAHQIQGTRTAAVVYNVAETTLRRRRAGIPARRDCPPNSRKLTQREEEVIISYILQLDLRGFAPTYTAVRDMADKLLAARGGEQVGVNWPSTFVKRTDSLRTCFNQAYDRQRALCEDATLIKRWFKLIEETKAKYGICDKDVYNFNKASFIIGKIIT</sequence>
<keyword evidence="6 7" id="KW-0472">Membrane</keyword>
<dbReference type="PROSITE" id="PS50850">
    <property type="entry name" value="MFS"/>
    <property type="match status" value="1"/>
</dbReference>